<evidence type="ECO:0000313" key="1">
    <source>
        <dbReference type="EMBL" id="MBB4018338.1"/>
    </source>
</evidence>
<dbReference type="RefSeq" id="WP_183317327.1">
    <property type="nucleotide sequence ID" value="NZ_JACIEN010000004.1"/>
</dbReference>
<dbReference type="Proteomes" id="UP000577362">
    <property type="component" value="Unassembled WGS sequence"/>
</dbReference>
<evidence type="ECO:0000313" key="2">
    <source>
        <dbReference type="Proteomes" id="UP000577362"/>
    </source>
</evidence>
<reference evidence="1 2" key="1">
    <citation type="submission" date="2020-08" db="EMBL/GenBank/DDBJ databases">
        <title>Genomic Encyclopedia of Type Strains, Phase IV (KMG-IV): sequencing the most valuable type-strain genomes for metagenomic binning, comparative biology and taxonomic classification.</title>
        <authorList>
            <person name="Goeker M."/>
        </authorList>
    </citation>
    <scope>NUCLEOTIDE SEQUENCE [LARGE SCALE GENOMIC DNA]</scope>
    <source>
        <strain evidence="1 2">DSM 103737</strain>
    </source>
</reference>
<name>A0A840C3Z7_9HYPH</name>
<accession>A0A840C3Z7</accession>
<comment type="caution">
    <text evidence="1">The sequence shown here is derived from an EMBL/GenBank/DDBJ whole genome shotgun (WGS) entry which is preliminary data.</text>
</comment>
<proteinExistence type="predicted"/>
<dbReference type="Pfam" id="PF06252">
    <property type="entry name" value="GemA"/>
    <property type="match status" value="1"/>
</dbReference>
<protein>
    <recommendedName>
        <fullName evidence="3">Regulatory protein GemA</fullName>
    </recommendedName>
</protein>
<dbReference type="InterPro" id="IPR009363">
    <property type="entry name" value="Phage_Mu_Gp16"/>
</dbReference>
<gene>
    <name evidence="1" type="ORF">GGR16_003385</name>
</gene>
<evidence type="ECO:0008006" key="3">
    <source>
        <dbReference type="Google" id="ProtNLM"/>
    </source>
</evidence>
<dbReference type="EMBL" id="JACIEN010000004">
    <property type="protein sequence ID" value="MBB4018338.1"/>
    <property type="molecule type" value="Genomic_DNA"/>
</dbReference>
<keyword evidence="2" id="KW-1185">Reference proteome</keyword>
<dbReference type="AlphaFoldDB" id="A0A840C3Z7"/>
<organism evidence="1 2">
    <name type="scientific">Chelatococcus caeni</name>
    <dbReference type="NCBI Taxonomy" id="1348468"/>
    <lineage>
        <taxon>Bacteria</taxon>
        <taxon>Pseudomonadati</taxon>
        <taxon>Pseudomonadota</taxon>
        <taxon>Alphaproteobacteria</taxon>
        <taxon>Hyphomicrobiales</taxon>
        <taxon>Chelatococcaceae</taxon>
        <taxon>Chelatococcus</taxon>
    </lineage>
</organism>
<sequence>MPLPSNQLAVIHLAKKSLGLDDETYRAVLTFHAGVSSAKDLTPAGFEAVMRYFNACGFRSTWNARTFGRRPGMATPRQIDLIRSLWRDWSGADDEQALGRWLERSFGVSALRFLSSTKAGDAINGLKAMIRRKDRPSNGK</sequence>